<accession>T1GB61</accession>
<evidence type="ECO:0000313" key="2">
    <source>
        <dbReference type="EnsemblMetazoa" id="MESCA000483-PA"/>
    </source>
</evidence>
<dbReference type="EMBL" id="CAQQ02032413">
    <property type="status" value="NOT_ANNOTATED_CDS"/>
    <property type="molecule type" value="Genomic_DNA"/>
</dbReference>
<dbReference type="AlphaFoldDB" id="T1GB61"/>
<reference evidence="3" key="1">
    <citation type="submission" date="2013-02" db="EMBL/GenBank/DDBJ databases">
        <authorList>
            <person name="Hughes D."/>
        </authorList>
    </citation>
    <scope>NUCLEOTIDE SEQUENCE</scope>
    <source>
        <strain>Durham</strain>
        <strain evidence="3">NC isolate 2 -- Noor lab</strain>
    </source>
</reference>
<dbReference type="HOGENOM" id="CLU_2778780_0_0_1"/>
<reference evidence="2" key="2">
    <citation type="submission" date="2015-06" db="UniProtKB">
        <authorList>
            <consortium name="EnsemblMetazoa"/>
        </authorList>
    </citation>
    <scope>IDENTIFICATION</scope>
</reference>
<dbReference type="EnsemblMetazoa" id="MESCA000483-RA">
    <property type="protein sequence ID" value="MESCA000483-PA"/>
    <property type="gene ID" value="MESCA000483"/>
</dbReference>
<sequence length="69" mass="7740">MESCSETARFCNFHLLVPRSTTLPTPDNSSRNKPQNPSSNMGLCIILKYSLSPIMVLDVGNLNDMKRRV</sequence>
<keyword evidence="3" id="KW-1185">Reference proteome</keyword>
<dbReference type="EMBL" id="CAQQ02032414">
    <property type="status" value="NOT_ANNOTATED_CDS"/>
    <property type="molecule type" value="Genomic_DNA"/>
</dbReference>
<proteinExistence type="predicted"/>
<evidence type="ECO:0000313" key="3">
    <source>
        <dbReference type="Proteomes" id="UP000015102"/>
    </source>
</evidence>
<name>T1GB61_MEGSC</name>
<protein>
    <submittedName>
        <fullName evidence="2">Uncharacterized protein</fullName>
    </submittedName>
</protein>
<evidence type="ECO:0000256" key="1">
    <source>
        <dbReference type="SAM" id="MobiDB-lite"/>
    </source>
</evidence>
<feature type="region of interest" description="Disordered" evidence="1">
    <location>
        <begin position="19"/>
        <end position="40"/>
    </location>
</feature>
<dbReference type="Proteomes" id="UP000015102">
    <property type="component" value="Unassembled WGS sequence"/>
</dbReference>
<organism evidence="2 3">
    <name type="scientific">Megaselia scalaris</name>
    <name type="common">Humpbacked fly</name>
    <name type="synonym">Phora scalaris</name>
    <dbReference type="NCBI Taxonomy" id="36166"/>
    <lineage>
        <taxon>Eukaryota</taxon>
        <taxon>Metazoa</taxon>
        <taxon>Ecdysozoa</taxon>
        <taxon>Arthropoda</taxon>
        <taxon>Hexapoda</taxon>
        <taxon>Insecta</taxon>
        <taxon>Pterygota</taxon>
        <taxon>Neoptera</taxon>
        <taxon>Endopterygota</taxon>
        <taxon>Diptera</taxon>
        <taxon>Brachycera</taxon>
        <taxon>Muscomorpha</taxon>
        <taxon>Platypezoidea</taxon>
        <taxon>Phoridae</taxon>
        <taxon>Megaseliini</taxon>
        <taxon>Megaselia</taxon>
    </lineage>
</organism>